<evidence type="ECO:0000256" key="8">
    <source>
        <dbReference type="ARBA" id="ARBA00023065"/>
    </source>
</evidence>
<evidence type="ECO:0000256" key="11">
    <source>
        <dbReference type="SAM" id="Phobius"/>
    </source>
</evidence>
<accession>A0A1M5NNR4</accession>
<name>A0A1M5NNR4_9FIRM</name>
<dbReference type="PANTHER" id="PTHR43562:SF3">
    <property type="entry name" value="SODIUM ION_PROTON EXCHANGER (EUROFUNG)"/>
    <property type="match status" value="1"/>
</dbReference>
<evidence type="ECO:0000256" key="7">
    <source>
        <dbReference type="ARBA" id="ARBA00023053"/>
    </source>
</evidence>
<comment type="subcellular location">
    <subcellularLocation>
        <location evidence="1">Membrane</location>
        <topology evidence="1">Multi-pass membrane protein</topology>
    </subcellularLocation>
</comment>
<feature type="domain" description="Cation/H+ exchanger transmembrane" evidence="12">
    <location>
        <begin position="13"/>
        <end position="360"/>
    </location>
</feature>
<dbReference type="OrthoDB" id="34089at2"/>
<gene>
    <name evidence="13" type="ORF">SAMN02745221_01257</name>
</gene>
<evidence type="ECO:0000256" key="3">
    <source>
        <dbReference type="ARBA" id="ARBA00022448"/>
    </source>
</evidence>
<keyword evidence="10" id="KW-0739">Sodium transport</keyword>
<evidence type="ECO:0000256" key="4">
    <source>
        <dbReference type="ARBA" id="ARBA00022449"/>
    </source>
</evidence>
<dbReference type="Pfam" id="PF00999">
    <property type="entry name" value="Na_H_Exchanger"/>
    <property type="match status" value="1"/>
</dbReference>
<evidence type="ECO:0000256" key="6">
    <source>
        <dbReference type="ARBA" id="ARBA00022989"/>
    </source>
</evidence>
<keyword evidence="9 11" id="KW-0472">Membrane</keyword>
<keyword evidence="3" id="KW-0813">Transport</keyword>
<feature type="transmembrane region" description="Helical" evidence="11">
    <location>
        <begin position="310"/>
        <end position="330"/>
    </location>
</feature>
<keyword evidence="14" id="KW-1185">Reference proteome</keyword>
<feature type="transmembrane region" description="Helical" evidence="11">
    <location>
        <begin position="111"/>
        <end position="132"/>
    </location>
</feature>
<feature type="transmembrane region" description="Helical" evidence="11">
    <location>
        <begin position="144"/>
        <end position="164"/>
    </location>
</feature>
<dbReference type="EMBL" id="FQWY01000017">
    <property type="protein sequence ID" value="SHG90839.1"/>
    <property type="molecule type" value="Genomic_DNA"/>
</dbReference>
<keyword evidence="6 11" id="KW-1133">Transmembrane helix</keyword>
<dbReference type="RefSeq" id="WP_073091684.1">
    <property type="nucleotide sequence ID" value="NZ_FQWY01000017.1"/>
</dbReference>
<protein>
    <submittedName>
        <fullName evidence="13">Transporter, CPA2 family</fullName>
    </submittedName>
</protein>
<keyword evidence="5 11" id="KW-0812">Transmembrane</keyword>
<dbReference type="PANTHER" id="PTHR43562">
    <property type="entry name" value="NAPA-TYPE SODIUM/HYDROGEN ANTIPORTER"/>
    <property type="match status" value="1"/>
</dbReference>
<comment type="similarity">
    <text evidence="2">Belongs to the monovalent cation:proton antiporter 2 (CPA2) transporter (TC 2.A.37) family.</text>
</comment>
<dbReference type="Gene3D" id="1.20.1530.20">
    <property type="match status" value="1"/>
</dbReference>
<dbReference type="GO" id="GO:1902600">
    <property type="term" value="P:proton transmembrane transport"/>
    <property type="evidence" value="ECO:0007669"/>
    <property type="project" value="InterPro"/>
</dbReference>
<reference evidence="14" key="1">
    <citation type="submission" date="2016-11" db="EMBL/GenBank/DDBJ databases">
        <authorList>
            <person name="Varghese N."/>
            <person name="Submissions S."/>
        </authorList>
    </citation>
    <scope>NUCLEOTIDE SEQUENCE [LARGE SCALE GENOMIC DNA]</scope>
    <source>
        <strain evidence="14">DSM 11003</strain>
    </source>
</reference>
<dbReference type="GO" id="GO:0015297">
    <property type="term" value="F:antiporter activity"/>
    <property type="evidence" value="ECO:0007669"/>
    <property type="project" value="UniProtKB-KW"/>
</dbReference>
<dbReference type="InterPro" id="IPR038770">
    <property type="entry name" value="Na+/solute_symporter_sf"/>
</dbReference>
<feature type="transmembrane region" description="Helical" evidence="11">
    <location>
        <begin position="82"/>
        <end position="105"/>
    </location>
</feature>
<evidence type="ECO:0000256" key="2">
    <source>
        <dbReference type="ARBA" id="ARBA00005551"/>
    </source>
</evidence>
<evidence type="ECO:0000256" key="10">
    <source>
        <dbReference type="ARBA" id="ARBA00023201"/>
    </source>
</evidence>
<dbReference type="STRING" id="1123382.SAMN02745221_01257"/>
<evidence type="ECO:0000313" key="13">
    <source>
        <dbReference type="EMBL" id="SHG90839.1"/>
    </source>
</evidence>
<dbReference type="GO" id="GO:0006814">
    <property type="term" value="P:sodium ion transport"/>
    <property type="evidence" value="ECO:0007669"/>
    <property type="project" value="UniProtKB-KW"/>
</dbReference>
<sequence length="376" mass="41109">MNDISIALIMSILIFIASLISIQAALSVTIIEIAMGIIGGNFLGLHSTPWIDFLAGFASILLTFLAGAEVDTDLMKKKFKESMLIGGFSFLIPFLGAFAYTYYIAGWSFQAAEIAGAALSTTSLAVVYAVLVETGLTNTETGKILMAACFVTDLGTALALSILFAEFSLFTLLFIIGSALIIIFIPRIFTYIFNQYGDKVIEPEIKLIFLVLFLLMYLAQLGASHAVLPAFILGLVVSKIFRQNPAIPRKLRVISFSMLTPFFFMKAGMNVSLSAIYLNLGLLFMLFMVKIIAKGIGVFPLAYKYVRPDATYITLLMSTGLTFGTISSMYGLSAGIIDKTQFSLLVTAVVLSAIIPTIIAQRWFDPRRHMESREDA</sequence>
<feature type="transmembrane region" description="Helical" evidence="11">
    <location>
        <begin position="170"/>
        <end position="193"/>
    </location>
</feature>
<dbReference type="InterPro" id="IPR006153">
    <property type="entry name" value="Cation/H_exchanger_TM"/>
</dbReference>
<evidence type="ECO:0000256" key="5">
    <source>
        <dbReference type="ARBA" id="ARBA00022692"/>
    </source>
</evidence>
<evidence type="ECO:0000313" key="14">
    <source>
        <dbReference type="Proteomes" id="UP000242329"/>
    </source>
</evidence>
<feature type="transmembrane region" description="Helical" evidence="11">
    <location>
        <begin position="205"/>
        <end position="220"/>
    </location>
</feature>
<organism evidence="13 14">
    <name type="scientific">Thermosyntropha lipolytica DSM 11003</name>
    <dbReference type="NCBI Taxonomy" id="1123382"/>
    <lineage>
        <taxon>Bacteria</taxon>
        <taxon>Bacillati</taxon>
        <taxon>Bacillota</taxon>
        <taxon>Clostridia</taxon>
        <taxon>Eubacteriales</taxon>
        <taxon>Syntrophomonadaceae</taxon>
        <taxon>Thermosyntropha</taxon>
    </lineage>
</organism>
<dbReference type="GO" id="GO:0016020">
    <property type="term" value="C:membrane"/>
    <property type="evidence" value="ECO:0007669"/>
    <property type="project" value="UniProtKB-SubCell"/>
</dbReference>
<proteinExistence type="inferred from homology"/>
<evidence type="ECO:0000259" key="12">
    <source>
        <dbReference type="Pfam" id="PF00999"/>
    </source>
</evidence>
<dbReference type="Proteomes" id="UP000242329">
    <property type="component" value="Unassembled WGS sequence"/>
</dbReference>
<feature type="transmembrane region" description="Helical" evidence="11">
    <location>
        <begin position="12"/>
        <end position="38"/>
    </location>
</feature>
<evidence type="ECO:0000256" key="1">
    <source>
        <dbReference type="ARBA" id="ARBA00004141"/>
    </source>
</evidence>
<evidence type="ECO:0000256" key="9">
    <source>
        <dbReference type="ARBA" id="ARBA00023136"/>
    </source>
</evidence>
<feature type="transmembrane region" description="Helical" evidence="11">
    <location>
        <begin position="342"/>
        <end position="364"/>
    </location>
</feature>
<keyword evidence="4" id="KW-0050">Antiport</keyword>
<keyword evidence="8" id="KW-0406">Ion transport</keyword>
<keyword evidence="7" id="KW-0915">Sodium</keyword>
<feature type="transmembrane region" description="Helical" evidence="11">
    <location>
        <begin position="50"/>
        <end position="70"/>
    </location>
</feature>
<dbReference type="AlphaFoldDB" id="A0A1M5NNR4"/>